<sequence>MGKERPLLGVTKKKVSEDKVSKHETRHKRSKWHNVKPQESDDESSKGSIEEEGGVSLFQYDDENAANNETLAKQEKKQRKRLREEALERLMENELGPSPTAFRLHTETGAERRSENKHAKRSQQSQQIIKPEEAGVHLTEVHESSDCEEIFMIDVNPSPANRDKLHAQSEDEDMEDGGALLPGYTAPPSGSNRAVRRRANLIDKEKARIQRNLGVKEGSDEKAKEMQQLLNNFIETYDSKTDQREAKKRERKMKESARLRSLRGKASERHFLKVRHKKTRGSHNG</sequence>
<dbReference type="EMBL" id="JAUJFL010000005">
    <property type="protein sequence ID" value="KAK2602219.1"/>
    <property type="molecule type" value="Genomic_DNA"/>
</dbReference>
<organism evidence="2 3">
    <name type="scientific">Phomopsis amygdali</name>
    <name type="common">Fusicoccum amygdali</name>
    <dbReference type="NCBI Taxonomy" id="1214568"/>
    <lineage>
        <taxon>Eukaryota</taxon>
        <taxon>Fungi</taxon>
        <taxon>Dikarya</taxon>
        <taxon>Ascomycota</taxon>
        <taxon>Pezizomycotina</taxon>
        <taxon>Sordariomycetes</taxon>
        <taxon>Sordariomycetidae</taxon>
        <taxon>Diaporthales</taxon>
        <taxon>Diaporthaceae</taxon>
        <taxon>Diaporthe</taxon>
    </lineage>
</organism>
<dbReference type="AlphaFoldDB" id="A0AAD9S8Q7"/>
<feature type="region of interest" description="Disordered" evidence="1">
    <location>
        <begin position="1"/>
        <end position="141"/>
    </location>
</feature>
<evidence type="ECO:0000313" key="3">
    <source>
        <dbReference type="Proteomes" id="UP001265746"/>
    </source>
</evidence>
<feature type="compositionally biased region" description="Basic and acidic residues" evidence="1">
    <location>
        <begin position="14"/>
        <end position="23"/>
    </location>
</feature>
<feature type="region of interest" description="Disordered" evidence="1">
    <location>
        <begin position="155"/>
        <end position="194"/>
    </location>
</feature>
<evidence type="ECO:0000313" key="2">
    <source>
        <dbReference type="EMBL" id="KAK2602219.1"/>
    </source>
</evidence>
<accession>A0AAD9S8Q7</accession>
<keyword evidence="3" id="KW-1185">Reference proteome</keyword>
<name>A0AAD9S8Q7_PHOAM</name>
<feature type="compositionally biased region" description="Basic residues" evidence="1">
    <location>
        <begin position="24"/>
        <end position="34"/>
    </location>
</feature>
<feature type="compositionally biased region" description="Basic and acidic residues" evidence="1">
    <location>
        <begin position="238"/>
        <end position="258"/>
    </location>
</feature>
<dbReference type="Proteomes" id="UP001265746">
    <property type="component" value="Unassembled WGS sequence"/>
</dbReference>
<comment type="caution">
    <text evidence="2">The sequence shown here is derived from an EMBL/GenBank/DDBJ whole genome shotgun (WGS) entry which is preliminary data.</text>
</comment>
<gene>
    <name evidence="2" type="ORF">N8I77_008769</name>
</gene>
<feature type="compositionally biased region" description="Basic and acidic residues" evidence="1">
    <location>
        <begin position="130"/>
        <end position="141"/>
    </location>
</feature>
<proteinExistence type="predicted"/>
<evidence type="ECO:0000256" key="1">
    <source>
        <dbReference type="SAM" id="MobiDB-lite"/>
    </source>
</evidence>
<feature type="compositionally biased region" description="Basic residues" evidence="1">
    <location>
        <begin position="272"/>
        <end position="285"/>
    </location>
</feature>
<feature type="compositionally biased region" description="Basic and acidic residues" evidence="1">
    <location>
        <begin position="36"/>
        <end position="49"/>
    </location>
</feature>
<protein>
    <submittedName>
        <fullName evidence="2">Uncharacterized protein</fullName>
    </submittedName>
</protein>
<feature type="compositionally biased region" description="Basic and acidic residues" evidence="1">
    <location>
        <begin position="104"/>
        <end position="117"/>
    </location>
</feature>
<reference evidence="2" key="1">
    <citation type="submission" date="2023-06" db="EMBL/GenBank/DDBJ databases">
        <authorList>
            <person name="Noh H."/>
        </authorList>
    </citation>
    <scope>NUCLEOTIDE SEQUENCE</scope>
    <source>
        <strain evidence="2">DUCC20226</strain>
    </source>
</reference>
<feature type="region of interest" description="Disordered" evidence="1">
    <location>
        <begin position="238"/>
        <end position="285"/>
    </location>
</feature>
<feature type="compositionally biased region" description="Basic and acidic residues" evidence="1">
    <location>
        <begin position="82"/>
        <end position="92"/>
    </location>
</feature>